<comment type="caution">
    <text evidence="2">The sequence shown here is derived from an EMBL/GenBank/DDBJ whole genome shotgun (WGS) entry which is preliminary data.</text>
</comment>
<dbReference type="RefSeq" id="WP_222199545.1">
    <property type="nucleotide sequence ID" value="NZ_JAIMFO010000006.1"/>
</dbReference>
<evidence type="ECO:0000259" key="1">
    <source>
        <dbReference type="SMART" id="SM00481"/>
    </source>
</evidence>
<name>A0ABS7MKE3_9ACTN</name>
<evidence type="ECO:0000313" key="2">
    <source>
        <dbReference type="EMBL" id="MBY4797838.1"/>
    </source>
</evidence>
<gene>
    <name evidence="2" type="ORF">K6V98_05665</name>
</gene>
<dbReference type="Pfam" id="PF02811">
    <property type="entry name" value="PHP"/>
    <property type="match status" value="1"/>
</dbReference>
<dbReference type="InterPro" id="IPR003141">
    <property type="entry name" value="Pol/His_phosphatase_N"/>
</dbReference>
<dbReference type="EMBL" id="JAIMFO010000006">
    <property type="protein sequence ID" value="MBY4797838.1"/>
    <property type="molecule type" value="Genomic_DNA"/>
</dbReference>
<sequence>MLQILGDMHTHTLYSRHAYSTLQENVTAASERGLEILGSTDHFSPMIHAGHDLRDFQFFVNQGIWPRTWMGVTLLRGCEADIVSLAGELYGEDILISENIVGNPYREARSLFDHITSDLDYVIASVHNRAFSEGASVAEGTEMYLKVLDHPRVLVLGHTGRSGVAYDIDTVLAYAKEKHKLIEINEHSLKMNGGSEPYATCRKIAERCAELSVGICVNTDAHISTRIGEMPAALDMLEEIDFPQELIANRGKQAFLEALAASGVCPDKKFLATHV</sequence>
<dbReference type="PANTHER" id="PTHR36928">
    <property type="entry name" value="PHOSPHATASE YCDX-RELATED"/>
    <property type="match status" value="1"/>
</dbReference>
<dbReference type="SUPFAM" id="SSF89550">
    <property type="entry name" value="PHP domain-like"/>
    <property type="match status" value="1"/>
</dbReference>
<feature type="domain" description="Polymerase/histidinol phosphatase N-terminal" evidence="1">
    <location>
        <begin position="6"/>
        <end position="84"/>
    </location>
</feature>
<dbReference type="SMART" id="SM00481">
    <property type="entry name" value="POLIIIAc"/>
    <property type="match status" value="1"/>
</dbReference>
<accession>A0ABS7MKE3</accession>
<dbReference type="CDD" id="cd07437">
    <property type="entry name" value="PHP_HisPPase_Ycdx_like"/>
    <property type="match status" value="1"/>
</dbReference>
<dbReference type="Gene3D" id="3.20.20.140">
    <property type="entry name" value="Metal-dependent hydrolases"/>
    <property type="match status" value="1"/>
</dbReference>
<dbReference type="Proteomes" id="UP000700908">
    <property type="component" value="Unassembled WGS sequence"/>
</dbReference>
<evidence type="ECO:0000313" key="3">
    <source>
        <dbReference type="Proteomes" id="UP000700908"/>
    </source>
</evidence>
<keyword evidence="3" id="KW-1185">Reference proteome</keyword>
<organism evidence="2 3">
    <name type="scientific">Collinsella ureilytica</name>
    <dbReference type="NCBI Taxonomy" id="2869515"/>
    <lineage>
        <taxon>Bacteria</taxon>
        <taxon>Bacillati</taxon>
        <taxon>Actinomycetota</taxon>
        <taxon>Coriobacteriia</taxon>
        <taxon>Coriobacteriales</taxon>
        <taxon>Coriobacteriaceae</taxon>
        <taxon>Collinsella</taxon>
    </lineage>
</organism>
<dbReference type="InterPro" id="IPR016195">
    <property type="entry name" value="Pol/histidinol_Pase-like"/>
</dbReference>
<protein>
    <submittedName>
        <fullName evidence="2">Phosphatase</fullName>
    </submittedName>
</protein>
<dbReference type="InterPro" id="IPR004013">
    <property type="entry name" value="PHP_dom"/>
</dbReference>
<proteinExistence type="predicted"/>
<dbReference type="InterPro" id="IPR050243">
    <property type="entry name" value="PHP_phosphatase"/>
</dbReference>
<reference evidence="2 3" key="1">
    <citation type="submission" date="2021-08" db="EMBL/GenBank/DDBJ databases">
        <title>Collinsella faecalis sp. nov. isolated from swine faeces.</title>
        <authorList>
            <person name="Oh B.S."/>
            <person name="Lee J.H."/>
        </authorList>
    </citation>
    <scope>NUCLEOTIDE SEQUENCE [LARGE SCALE GENOMIC DNA]</scope>
    <source>
        <strain evidence="2 3">AGMB00827</strain>
    </source>
</reference>
<dbReference type="PANTHER" id="PTHR36928:SF1">
    <property type="entry name" value="PHOSPHATASE YCDX-RELATED"/>
    <property type="match status" value="1"/>
</dbReference>